<dbReference type="EMBL" id="VULZ01000016">
    <property type="protein sequence ID" value="MSS15827.1"/>
    <property type="molecule type" value="Genomic_DNA"/>
</dbReference>
<evidence type="ECO:0000259" key="3">
    <source>
        <dbReference type="Pfam" id="PF17853"/>
    </source>
</evidence>
<dbReference type="Pfam" id="PF17853">
    <property type="entry name" value="GGDEF_2"/>
    <property type="match status" value="1"/>
</dbReference>
<feature type="domain" description="CdaR GGDEF-like" evidence="3">
    <location>
        <begin position="127"/>
        <end position="244"/>
    </location>
</feature>
<comment type="caution">
    <text evidence="4">The sequence shown here is derived from an EMBL/GenBank/DDBJ whole genome shotgun (WGS) entry which is preliminary data.</text>
</comment>
<keyword evidence="5" id="KW-1185">Reference proteome</keyword>
<dbReference type="InterPro" id="IPR051448">
    <property type="entry name" value="CdaR-like_regulators"/>
</dbReference>
<dbReference type="Proteomes" id="UP000481852">
    <property type="component" value="Unassembled WGS sequence"/>
</dbReference>
<dbReference type="AlphaFoldDB" id="A0A6L5X8B1"/>
<proteinExistence type="inferred from homology"/>
<evidence type="ECO:0000259" key="2">
    <source>
        <dbReference type="Pfam" id="PF13556"/>
    </source>
</evidence>
<name>A0A6L5X8B1_9FIRM</name>
<accession>A0A6L5X8B1</accession>
<dbReference type="RefSeq" id="WP_154527070.1">
    <property type="nucleotide sequence ID" value="NZ_JAQYJL010000030.1"/>
</dbReference>
<dbReference type="InterPro" id="IPR009057">
    <property type="entry name" value="Homeodomain-like_sf"/>
</dbReference>
<dbReference type="InterPro" id="IPR042070">
    <property type="entry name" value="PucR_C-HTH_sf"/>
</dbReference>
<evidence type="ECO:0000313" key="4">
    <source>
        <dbReference type="EMBL" id="MSS15827.1"/>
    </source>
</evidence>
<feature type="domain" description="PucR C-terminal helix-turn-helix" evidence="2">
    <location>
        <begin position="295"/>
        <end position="351"/>
    </location>
</feature>
<gene>
    <name evidence="4" type="ORF">FYJ35_12440</name>
</gene>
<protein>
    <submittedName>
        <fullName evidence="4">PucR family transcriptional regulator</fullName>
    </submittedName>
</protein>
<evidence type="ECO:0000313" key="5">
    <source>
        <dbReference type="Proteomes" id="UP000481852"/>
    </source>
</evidence>
<comment type="similarity">
    <text evidence="1">Belongs to the CdaR family.</text>
</comment>
<sequence length="364" mass="41596">MISNQIIKSSIEKLKEITKIDFSVRGTDGSVAASTQGSEDVDAATVRQFASSPADSQEVQGHHFFKVMGEEDQTEYILIARGAGEDVHMIGRICVSQLQDLVMAYRERFDKSNFIQNLLLDNLLLVDIYNRAKKLHIVSERNRVVFIIETRHEKDTESMEVLRNMFSDEEGHFITEVDEKSIILVQELEAGGDNYEAIEQTASSIRDTLNTEAMTDVRVAAGTIIHDISQVSRSYKEARMALNVGKIFYSAERVHMYNKLGIGRLIYQLPESLCRMFIKEVFTKQQPDTFDEETLQTINMFFDNSLNVSETARQLFVHRNTLVYRLEKLDKSTGLDIRKFDDALTFKIALMVESYLHYLDSTVS</sequence>
<dbReference type="InterPro" id="IPR025736">
    <property type="entry name" value="PucR_C-HTH_dom"/>
</dbReference>
<reference evidence="4 5" key="1">
    <citation type="submission" date="2019-08" db="EMBL/GenBank/DDBJ databases">
        <title>In-depth cultivation of the pig gut microbiome towards novel bacterial diversity and tailored functional studies.</title>
        <authorList>
            <person name="Wylensek D."/>
            <person name="Hitch T.C.A."/>
            <person name="Clavel T."/>
        </authorList>
    </citation>
    <scope>NUCLEOTIDE SEQUENCE [LARGE SCALE GENOMIC DNA]</scope>
    <source>
        <strain evidence="4 5">Oil+RF-744-WCA-WT-11</strain>
    </source>
</reference>
<dbReference type="SUPFAM" id="SSF46689">
    <property type="entry name" value="Homeodomain-like"/>
    <property type="match status" value="1"/>
</dbReference>
<dbReference type="PANTHER" id="PTHR33744:SF15">
    <property type="entry name" value="CARBOHYDRATE DIACID REGULATOR"/>
    <property type="match status" value="1"/>
</dbReference>
<dbReference type="PANTHER" id="PTHR33744">
    <property type="entry name" value="CARBOHYDRATE DIACID REGULATOR"/>
    <property type="match status" value="1"/>
</dbReference>
<organism evidence="4 5">
    <name type="scientific">Porcincola intestinalis</name>
    <dbReference type="NCBI Taxonomy" id="2606632"/>
    <lineage>
        <taxon>Bacteria</taxon>
        <taxon>Bacillati</taxon>
        <taxon>Bacillota</taxon>
        <taxon>Clostridia</taxon>
        <taxon>Lachnospirales</taxon>
        <taxon>Lachnospiraceae</taxon>
        <taxon>Porcincola</taxon>
    </lineage>
</organism>
<evidence type="ECO:0000256" key="1">
    <source>
        <dbReference type="ARBA" id="ARBA00006754"/>
    </source>
</evidence>
<dbReference type="InterPro" id="IPR041522">
    <property type="entry name" value="CdaR_GGDEF"/>
</dbReference>
<dbReference type="Pfam" id="PF13556">
    <property type="entry name" value="HTH_30"/>
    <property type="match status" value="1"/>
</dbReference>
<dbReference type="Gene3D" id="1.10.10.2840">
    <property type="entry name" value="PucR C-terminal helix-turn-helix domain"/>
    <property type="match status" value="1"/>
</dbReference>